<keyword evidence="3" id="KW-0813">Transport</keyword>
<evidence type="ECO:0000256" key="4">
    <source>
        <dbReference type="ARBA" id="ARBA00022692"/>
    </source>
</evidence>
<dbReference type="STRING" id="37360.A0A0G4IZF7"/>
<dbReference type="Gene3D" id="1.20.58.400">
    <property type="entry name" value="t-snare proteins"/>
    <property type="match status" value="1"/>
</dbReference>
<keyword evidence="14" id="KW-1185">Reference proteome</keyword>
<evidence type="ECO:0000256" key="2">
    <source>
        <dbReference type="ARBA" id="ARBA00006108"/>
    </source>
</evidence>
<dbReference type="Gene3D" id="1.20.5.110">
    <property type="match status" value="1"/>
</dbReference>
<dbReference type="InterPro" id="IPR038407">
    <property type="entry name" value="v-SNARE_N_sf"/>
</dbReference>
<proteinExistence type="inferred from homology"/>
<dbReference type="Proteomes" id="UP000290189">
    <property type="component" value="Unassembled WGS sequence"/>
</dbReference>
<dbReference type="Proteomes" id="UP000039324">
    <property type="component" value="Unassembled WGS sequence"/>
</dbReference>
<keyword evidence="7" id="KW-0175">Coiled coil</keyword>
<evidence type="ECO:0000313" key="14">
    <source>
        <dbReference type="Proteomes" id="UP000039324"/>
    </source>
</evidence>
<dbReference type="GO" id="GO:0012507">
    <property type="term" value="C:ER to Golgi transport vesicle membrane"/>
    <property type="evidence" value="ECO:0007669"/>
    <property type="project" value="TreeGrafter"/>
</dbReference>
<evidence type="ECO:0000313" key="13">
    <source>
        <dbReference type="EMBL" id="SPQ93835.1"/>
    </source>
</evidence>
<dbReference type="PANTHER" id="PTHR21230">
    <property type="entry name" value="VESICLE TRANSPORT V-SNARE PROTEIN VTI1-RELATED"/>
    <property type="match status" value="1"/>
</dbReference>
<gene>
    <name evidence="12" type="ORF">PBRA_001734</name>
    <name evidence="13" type="ORF">PLBR_LOCUS1050</name>
</gene>
<feature type="compositionally biased region" description="Basic and acidic residues" evidence="9">
    <location>
        <begin position="90"/>
        <end position="103"/>
    </location>
</feature>
<reference evidence="12 14" key="1">
    <citation type="submission" date="2015-02" db="EMBL/GenBank/DDBJ databases">
        <authorList>
            <person name="Chooi Y.-H."/>
        </authorList>
    </citation>
    <scope>NUCLEOTIDE SEQUENCE [LARGE SCALE GENOMIC DNA]</scope>
    <source>
        <strain evidence="12">E3</strain>
    </source>
</reference>
<evidence type="ECO:0000256" key="9">
    <source>
        <dbReference type="SAM" id="MobiDB-lite"/>
    </source>
</evidence>
<evidence type="ECO:0000256" key="10">
    <source>
        <dbReference type="SAM" id="Phobius"/>
    </source>
</evidence>
<dbReference type="GO" id="GO:0031201">
    <property type="term" value="C:SNARE complex"/>
    <property type="evidence" value="ECO:0007669"/>
    <property type="project" value="TreeGrafter"/>
</dbReference>
<dbReference type="GO" id="GO:0000149">
    <property type="term" value="F:SNARE binding"/>
    <property type="evidence" value="ECO:0007669"/>
    <property type="project" value="TreeGrafter"/>
</dbReference>
<comment type="subcellular location">
    <subcellularLocation>
        <location evidence="1">Membrane</location>
        <topology evidence="1">Single-pass type IV membrane protein</topology>
    </subcellularLocation>
</comment>
<geneLocation type="mitochondrion" evidence="13"/>
<evidence type="ECO:0000256" key="5">
    <source>
        <dbReference type="ARBA" id="ARBA00022927"/>
    </source>
</evidence>
<dbReference type="GO" id="GO:0006906">
    <property type="term" value="P:vesicle fusion"/>
    <property type="evidence" value="ECO:0007669"/>
    <property type="project" value="TreeGrafter"/>
</dbReference>
<dbReference type="GO" id="GO:0005794">
    <property type="term" value="C:Golgi apparatus"/>
    <property type="evidence" value="ECO:0007669"/>
    <property type="project" value="TreeGrafter"/>
</dbReference>
<dbReference type="PROSITE" id="PS50192">
    <property type="entry name" value="T_SNARE"/>
    <property type="match status" value="1"/>
</dbReference>
<accession>A0A0G4IZF7</accession>
<comment type="similarity">
    <text evidence="2">Belongs to the VTI1 family.</text>
</comment>
<dbReference type="GO" id="GO:0031902">
    <property type="term" value="C:late endosome membrane"/>
    <property type="evidence" value="ECO:0007669"/>
    <property type="project" value="TreeGrafter"/>
</dbReference>
<dbReference type="Pfam" id="PF05008">
    <property type="entry name" value="V-SNARE"/>
    <property type="match status" value="1"/>
</dbReference>
<dbReference type="InterPro" id="IPR000727">
    <property type="entry name" value="T_SNARE_dom"/>
</dbReference>
<dbReference type="GO" id="GO:0005484">
    <property type="term" value="F:SNAP receptor activity"/>
    <property type="evidence" value="ECO:0007669"/>
    <property type="project" value="TreeGrafter"/>
</dbReference>
<sequence length="211" mass="23951">MAHAQATFQRFESSYHDLGKSLSRHISNIPSARGDDLAREIRSAEADVAAMGALINQIDRDMAQFPFHLKTKYDPLVRRLKAAFNGQQQDLKRVTDSQRHRSPVDQQRAQILSNRASSNRIDESLTGIMRTNAESEEIGASVAVRLREQREQLLRARDDIDSVDVVVNQAKTIMSRMGRRVVTDKLIQGLIIILELGIIGVIVYMKWLRPY</sequence>
<keyword evidence="8 10" id="KW-0472">Membrane</keyword>
<evidence type="ECO:0000256" key="3">
    <source>
        <dbReference type="ARBA" id="ARBA00022448"/>
    </source>
</evidence>
<dbReference type="EMBL" id="CDSF01000101">
    <property type="protein sequence ID" value="CEP00680.1"/>
    <property type="molecule type" value="Genomic_DNA"/>
</dbReference>
<evidence type="ECO:0000256" key="8">
    <source>
        <dbReference type="ARBA" id="ARBA00023136"/>
    </source>
</evidence>
<dbReference type="EMBL" id="OVEO01000002">
    <property type="protein sequence ID" value="SPQ93835.1"/>
    <property type="molecule type" value="Genomic_DNA"/>
</dbReference>
<evidence type="ECO:0000259" key="11">
    <source>
        <dbReference type="PROSITE" id="PS50192"/>
    </source>
</evidence>
<evidence type="ECO:0000256" key="1">
    <source>
        <dbReference type="ARBA" id="ARBA00004211"/>
    </source>
</evidence>
<dbReference type="SUPFAM" id="SSF47661">
    <property type="entry name" value="t-snare proteins"/>
    <property type="match status" value="1"/>
</dbReference>
<dbReference type="FunFam" id="1.20.5.110:FF:000002">
    <property type="entry name" value="Vesicle transport through interaction with t-SNAREsB"/>
    <property type="match status" value="1"/>
</dbReference>
<name>A0A0G4IZF7_PLABS</name>
<dbReference type="GO" id="GO:0005789">
    <property type="term" value="C:endoplasmic reticulum membrane"/>
    <property type="evidence" value="ECO:0007669"/>
    <property type="project" value="TreeGrafter"/>
</dbReference>
<protein>
    <recommendedName>
        <fullName evidence="11">t-SNARE coiled-coil homology domain-containing protein</fullName>
    </recommendedName>
</protein>
<dbReference type="SUPFAM" id="SSF58038">
    <property type="entry name" value="SNARE fusion complex"/>
    <property type="match status" value="1"/>
</dbReference>
<reference evidence="13 15" key="2">
    <citation type="submission" date="2018-03" db="EMBL/GenBank/DDBJ databases">
        <authorList>
            <person name="Fogelqvist J."/>
        </authorList>
    </citation>
    <scope>NUCLEOTIDE SEQUENCE [LARGE SCALE GENOMIC DNA]</scope>
</reference>
<evidence type="ECO:0000313" key="12">
    <source>
        <dbReference type="EMBL" id="CEP00680.1"/>
    </source>
</evidence>
<keyword evidence="13" id="KW-0496">Mitochondrion</keyword>
<dbReference type="InterPro" id="IPR007705">
    <property type="entry name" value="Vesicle_trsprt_v-SNARE_N"/>
</dbReference>
<dbReference type="OMA" id="YRRVMTN"/>
<keyword evidence="5" id="KW-0653">Protein transport</keyword>
<feature type="transmembrane region" description="Helical" evidence="10">
    <location>
        <begin position="186"/>
        <end position="205"/>
    </location>
</feature>
<keyword evidence="6 10" id="KW-1133">Transmembrane helix</keyword>
<dbReference type="GO" id="GO:0006886">
    <property type="term" value="P:intracellular protein transport"/>
    <property type="evidence" value="ECO:0007669"/>
    <property type="project" value="InterPro"/>
</dbReference>
<evidence type="ECO:0000256" key="7">
    <source>
        <dbReference type="ARBA" id="ARBA00023054"/>
    </source>
</evidence>
<evidence type="ECO:0000313" key="15">
    <source>
        <dbReference type="Proteomes" id="UP000290189"/>
    </source>
</evidence>
<dbReference type="AlphaFoldDB" id="A0A0G4IZF7"/>
<organism evidence="12 14">
    <name type="scientific">Plasmodiophora brassicae</name>
    <name type="common">Clubroot disease agent</name>
    <dbReference type="NCBI Taxonomy" id="37360"/>
    <lineage>
        <taxon>Eukaryota</taxon>
        <taxon>Sar</taxon>
        <taxon>Rhizaria</taxon>
        <taxon>Endomyxa</taxon>
        <taxon>Phytomyxea</taxon>
        <taxon>Plasmodiophorida</taxon>
        <taxon>Plasmodiophoridae</taxon>
        <taxon>Plasmodiophora</taxon>
    </lineage>
</organism>
<evidence type="ECO:0000256" key="6">
    <source>
        <dbReference type="ARBA" id="ARBA00022989"/>
    </source>
</evidence>
<dbReference type="InterPro" id="IPR010989">
    <property type="entry name" value="SNARE"/>
</dbReference>
<feature type="region of interest" description="Disordered" evidence="9">
    <location>
        <begin position="88"/>
        <end position="107"/>
    </location>
</feature>
<keyword evidence="4 10" id="KW-0812">Transmembrane</keyword>
<feature type="domain" description="T-SNARE coiled-coil homology" evidence="11">
    <location>
        <begin position="115"/>
        <end position="177"/>
    </location>
</feature>